<dbReference type="VEuPathDB" id="FungiDB:CCM_05942"/>
<gene>
    <name evidence="1" type="ORF">A9K55_003309</name>
</gene>
<organism evidence="1 2">
    <name type="scientific">Cordyceps militaris</name>
    <name type="common">Caterpillar fungus</name>
    <name type="synonym">Clavaria militaris</name>
    <dbReference type="NCBI Taxonomy" id="73501"/>
    <lineage>
        <taxon>Eukaryota</taxon>
        <taxon>Fungi</taxon>
        <taxon>Dikarya</taxon>
        <taxon>Ascomycota</taxon>
        <taxon>Pezizomycotina</taxon>
        <taxon>Sordariomycetes</taxon>
        <taxon>Hypocreomycetidae</taxon>
        <taxon>Hypocreales</taxon>
        <taxon>Cordycipitaceae</taxon>
        <taxon>Cordyceps</taxon>
    </lineage>
</organism>
<protein>
    <submittedName>
        <fullName evidence="1">Uncharacterized protein</fullName>
    </submittedName>
</protein>
<proteinExistence type="predicted"/>
<evidence type="ECO:0000313" key="2">
    <source>
        <dbReference type="Proteomes" id="UP000323067"/>
    </source>
</evidence>
<accession>A0A2H4S8U7</accession>
<sequence>MVDVVWFCGRGIRVGDTDPEVLQINILETENDGGEYANHWLDFEVNAVAYKNLSVLAVPRCCQKRKGTQDRHKVNEGVLERESALQVSNSR</sequence>
<dbReference type="OrthoDB" id="5150140at2759"/>
<evidence type="ECO:0000313" key="1">
    <source>
        <dbReference type="EMBL" id="ATY59533.1"/>
    </source>
</evidence>
<dbReference type="Proteomes" id="UP000323067">
    <property type="component" value="Chromosome iv"/>
</dbReference>
<name>A0A2H4S8U7_CORMI</name>
<dbReference type="AlphaFoldDB" id="A0A2H4S8U7"/>
<reference evidence="1 2" key="1">
    <citation type="journal article" date="2017" name="BMC Genomics">
        <title>Chromosome level assembly and secondary metabolite potential of the parasitic fungus Cordyceps militaris.</title>
        <authorList>
            <person name="Kramer G.J."/>
            <person name="Nodwell J.R."/>
        </authorList>
    </citation>
    <scope>NUCLEOTIDE SEQUENCE [LARGE SCALE GENOMIC DNA]</scope>
    <source>
        <strain evidence="1 2">ATCC 34164</strain>
    </source>
</reference>
<dbReference type="EMBL" id="CP023322">
    <property type="protein sequence ID" value="ATY59533.1"/>
    <property type="molecule type" value="Genomic_DNA"/>
</dbReference>
<dbReference type="VEuPathDB" id="FungiDB:A9K55_003309"/>